<dbReference type="GO" id="GO:0005549">
    <property type="term" value="F:odorant binding"/>
    <property type="evidence" value="ECO:0007669"/>
    <property type="project" value="TreeGrafter"/>
</dbReference>
<keyword evidence="4 5" id="KW-0472">Membrane</keyword>
<evidence type="ECO:0000256" key="4">
    <source>
        <dbReference type="ARBA" id="ARBA00023136"/>
    </source>
</evidence>
<evidence type="ECO:0000313" key="8">
    <source>
        <dbReference type="Proteomes" id="UP000694546"/>
    </source>
</evidence>
<dbReference type="AlphaFoldDB" id="A0A8C4ZA63"/>
<name>A0A8C4ZA63_GADMO</name>
<dbReference type="SUPFAM" id="SSF81321">
    <property type="entry name" value="Family A G protein-coupled receptor-like"/>
    <property type="match status" value="1"/>
</dbReference>
<evidence type="ECO:0000256" key="1">
    <source>
        <dbReference type="ARBA" id="ARBA00004370"/>
    </source>
</evidence>
<proteinExistence type="predicted"/>
<dbReference type="PROSITE" id="PS50262">
    <property type="entry name" value="G_PROTEIN_RECEP_F1_2"/>
    <property type="match status" value="1"/>
</dbReference>
<feature type="transmembrane region" description="Helical" evidence="5">
    <location>
        <begin position="20"/>
        <end position="45"/>
    </location>
</feature>
<feature type="transmembrane region" description="Helical" evidence="5">
    <location>
        <begin position="189"/>
        <end position="213"/>
    </location>
</feature>
<feature type="transmembrane region" description="Helical" evidence="5">
    <location>
        <begin position="225"/>
        <end position="247"/>
    </location>
</feature>
<comment type="subcellular location">
    <subcellularLocation>
        <location evidence="1">Membrane</location>
    </subcellularLocation>
</comment>
<dbReference type="PANTHER" id="PTHR26451:SF998">
    <property type="entry name" value="ODORANT RECEPTOR-RELATED"/>
    <property type="match status" value="1"/>
</dbReference>
<dbReference type="InterPro" id="IPR052921">
    <property type="entry name" value="GPCR1_Superfamily_Member"/>
</dbReference>
<evidence type="ECO:0000256" key="5">
    <source>
        <dbReference type="SAM" id="Phobius"/>
    </source>
</evidence>
<accession>A0A8C4ZA63</accession>
<dbReference type="GO" id="GO:0004930">
    <property type="term" value="F:G protein-coupled receptor activity"/>
    <property type="evidence" value="ECO:0007669"/>
    <property type="project" value="InterPro"/>
</dbReference>
<dbReference type="Gene3D" id="1.20.1070.10">
    <property type="entry name" value="Rhodopsin 7-helix transmembrane proteins"/>
    <property type="match status" value="1"/>
</dbReference>
<evidence type="ECO:0000256" key="3">
    <source>
        <dbReference type="ARBA" id="ARBA00022989"/>
    </source>
</evidence>
<keyword evidence="3 5" id="KW-1133">Transmembrane helix</keyword>
<feature type="transmembrane region" description="Helical" evidence="5">
    <location>
        <begin position="82"/>
        <end position="102"/>
    </location>
</feature>
<reference evidence="7" key="2">
    <citation type="submission" date="2025-09" db="UniProtKB">
        <authorList>
            <consortium name="Ensembl"/>
        </authorList>
    </citation>
    <scope>IDENTIFICATION</scope>
</reference>
<dbReference type="InterPro" id="IPR017452">
    <property type="entry name" value="GPCR_Rhodpsn_7TM"/>
</dbReference>
<dbReference type="PANTHER" id="PTHR26451">
    <property type="entry name" value="G_PROTEIN_RECEP_F1_2 DOMAIN-CONTAINING PROTEIN"/>
    <property type="match status" value="1"/>
</dbReference>
<keyword evidence="8" id="KW-1185">Reference proteome</keyword>
<dbReference type="GO" id="GO:0016020">
    <property type="term" value="C:membrane"/>
    <property type="evidence" value="ECO:0007669"/>
    <property type="project" value="UniProtKB-SubCell"/>
</dbReference>
<feature type="domain" description="G-protein coupled receptors family 1 profile" evidence="6">
    <location>
        <begin position="37"/>
        <end position="279"/>
    </location>
</feature>
<protein>
    <submittedName>
        <fullName evidence="7">Si:dkeyp-3f10.16</fullName>
    </submittedName>
</protein>
<dbReference type="Ensembl" id="ENSGMOT00000010356.2">
    <property type="protein sequence ID" value="ENSGMOP00000010084.2"/>
    <property type="gene ID" value="ENSGMOG00000009447.2"/>
</dbReference>
<feature type="transmembrane region" description="Helical" evidence="5">
    <location>
        <begin position="135"/>
        <end position="159"/>
    </location>
</feature>
<dbReference type="FunFam" id="1.20.1070.10:FF:000096">
    <property type="entry name" value="Odorant receptor 131-2"/>
    <property type="match status" value="1"/>
</dbReference>
<evidence type="ECO:0000313" key="7">
    <source>
        <dbReference type="Ensembl" id="ENSGMOP00000010084.2"/>
    </source>
</evidence>
<dbReference type="InterPro" id="IPR000276">
    <property type="entry name" value="GPCR_Rhodpsn"/>
</dbReference>
<feature type="transmembrane region" description="Helical" evidence="5">
    <location>
        <begin position="259"/>
        <end position="278"/>
    </location>
</feature>
<evidence type="ECO:0000259" key="6">
    <source>
        <dbReference type="PROSITE" id="PS50262"/>
    </source>
</evidence>
<dbReference type="GO" id="GO:0004984">
    <property type="term" value="F:olfactory receptor activity"/>
    <property type="evidence" value="ECO:0007669"/>
    <property type="project" value="TreeGrafter"/>
</dbReference>
<dbReference type="OMA" id="VWVLLFY"/>
<dbReference type="CDD" id="cd00637">
    <property type="entry name" value="7tm_classA_rhodopsin-like"/>
    <property type="match status" value="1"/>
</dbReference>
<reference evidence="7" key="1">
    <citation type="submission" date="2025-08" db="UniProtKB">
        <authorList>
            <consortium name="Ensembl"/>
        </authorList>
    </citation>
    <scope>IDENTIFICATION</scope>
</reference>
<evidence type="ECO:0000256" key="2">
    <source>
        <dbReference type="ARBA" id="ARBA00022692"/>
    </source>
</evidence>
<feature type="transmembrane region" description="Helical" evidence="5">
    <location>
        <begin position="57"/>
        <end position="76"/>
    </location>
</feature>
<organism evidence="7 8">
    <name type="scientific">Gadus morhua</name>
    <name type="common">Atlantic cod</name>
    <dbReference type="NCBI Taxonomy" id="8049"/>
    <lineage>
        <taxon>Eukaryota</taxon>
        <taxon>Metazoa</taxon>
        <taxon>Chordata</taxon>
        <taxon>Craniata</taxon>
        <taxon>Vertebrata</taxon>
        <taxon>Euteleostomi</taxon>
        <taxon>Actinopterygii</taxon>
        <taxon>Neopterygii</taxon>
        <taxon>Teleostei</taxon>
        <taxon>Neoteleostei</taxon>
        <taxon>Acanthomorphata</taxon>
        <taxon>Zeiogadaria</taxon>
        <taxon>Gadariae</taxon>
        <taxon>Gadiformes</taxon>
        <taxon>Gadoidei</taxon>
        <taxon>Gadidae</taxon>
        <taxon>Gadus</taxon>
    </lineage>
</organism>
<dbReference type="Proteomes" id="UP000694546">
    <property type="component" value="Chromosome 13"/>
</dbReference>
<dbReference type="PRINTS" id="PR00237">
    <property type="entry name" value="GPCRRHODOPSN"/>
</dbReference>
<keyword evidence="2 5" id="KW-0812">Transmembrane</keyword>
<sequence>PIFCVIRMNSTSRPDGFRDAFIKNFITVFLCVAINTINGSFIYIYFRSEVFKKDPRYVLYIHLVINDIIMLTGSVLLQVITYLAVGGINVALCCTILVVMVTTNNPVNLACMAVERYIAVCRPLRHPQLCTVGRTYCLIGLIWGASFIDAFADIIIIFVTRPLSFFSVSMMCFADAIFSVRQHKDKTTVVQVVLVSMVFLTLVITYLKVLFAARKVSARKARNTILLHGVQLLICMLSYASPILTMHLIRTFPTNFRNILFPCFLLTNVLPRLLSPLIYGVRDQKFSNQLRLLFSCRIFLYIVRSIIVL</sequence>
<dbReference type="Pfam" id="PF00001">
    <property type="entry name" value="7tm_1"/>
    <property type="match status" value="1"/>
</dbReference>
<dbReference type="GeneTree" id="ENSGT00940000161337"/>